<protein>
    <submittedName>
        <fullName evidence="3">FIST signal transduction protein</fullName>
    </submittedName>
</protein>
<feature type="domain" description="FIST" evidence="1">
    <location>
        <begin position="38"/>
        <end position="236"/>
    </location>
</feature>
<evidence type="ECO:0000259" key="2">
    <source>
        <dbReference type="SMART" id="SM01204"/>
    </source>
</evidence>
<evidence type="ECO:0000313" key="3">
    <source>
        <dbReference type="EMBL" id="PWR03813.1"/>
    </source>
</evidence>
<dbReference type="InterPro" id="IPR013702">
    <property type="entry name" value="FIST_domain_N"/>
</dbReference>
<dbReference type="PANTHER" id="PTHR40252:SF2">
    <property type="entry name" value="BLR0328 PROTEIN"/>
    <property type="match status" value="1"/>
</dbReference>
<sequence>MRDTDIDPPRPTFVTVGQSFATDARRAVLEASCALNLAATRFVLALVPEGLDRDALAAALDELVDGVPVFGCTTAGQIGTDGYQTDALLLIGFRKENFHCASALFAPLKPISITKIVETADRQNTQFTHTPGWNRLALVFADGLSKQEDLLAAVLESALEHVPVFGGSAGDGLCFKETFVLHQGRFHANAALLLLIETDLHFQGLSFDHFLPTGKQLVITEANPEERLVHEINGAPAAQEYARLVGCVVEDLSPEVFAENPMLVCHGAKHYVRAVADVRPDMSLSFLAAIDDGLVMVLGRGKEVIETLEAELDVRDPQGRSPDFILAFDCVLRKLEFEQKRLVGQVSDVFRRRRVLGFNTYGEQHRGLHMNQTFVGIAFFDRGAQRIRWT</sequence>
<proteinExistence type="predicted"/>
<dbReference type="InterPro" id="IPR019494">
    <property type="entry name" value="FIST_C"/>
</dbReference>
<comment type="caution">
    <text evidence="3">The sequence shown here is derived from an EMBL/GenBank/DDBJ whole genome shotgun (WGS) entry which is preliminary data.</text>
</comment>
<gene>
    <name evidence="3" type="ORF">DKT77_04710</name>
</gene>
<keyword evidence="4" id="KW-1185">Reference proteome</keyword>
<dbReference type="PANTHER" id="PTHR40252">
    <property type="entry name" value="BLR0328 PROTEIN"/>
    <property type="match status" value="1"/>
</dbReference>
<accession>A0A2V2LQP1</accession>
<dbReference type="Pfam" id="PF10442">
    <property type="entry name" value="FIST_C"/>
    <property type="match status" value="1"/>
</dbReference>
<dbReference type="AlphaFoldDB" id="A0A2V2LQP1"/>
<dbReference type="RefSeq" id="WP_109810584.1">
    <property type="nucleotide sequence ID" value="NZ_QGKU01000016.1"/>
</dbReference>
<dbReference type="EMBL" id="QGKU01000016">
    <property type="protein sequence ID" value="PWR03813.1"/>
    <property type="molecule type" value="Genomic_DNA"/>
</dbReference>
<dbReference type="SMART" id="SM00897">
    <property type="entry name" value="FIST"/>
    <property type="match status" value="1"/>
</dbReference>
<feature type="domain" description="FIST C-domain" evidence="2">
    <location>
        <begin position="237"/>
        <end position="367"/>
    </location>
</feature>
<reference evidence="3 4" key="1">
    <citation type="submission" date="2018-05" db="EMBL/GenBank/DDBJ databases">
        <title>Rhodobacteraceae gen. nov., sp. nov. isolated from sea water.</title>
        <authorList>
            <person name="Ren Y."/>
        </authorList>
    </citation>
    <scope>NUCLEOTIDE SEQUENCE [LARGE SCALE GENOMIC DNA]</scope>
    <source>
        <strain evidence="3 4">TG-679</strain>
    </source>
</reference>
<dbReference type="SMART" id="SM01204">
    <property type="entry name" value="FIST_C"/>
    <property type="match status" value="1"/>
</dbReference>
<evidence type="ECO:0000259" key="1">
    <source>
        <dbReference type="SMART" id="SM00897"/>
    </source>
</evidence>
<dbReference type="Pfam" id="PF08495">
    <property type="entry name" value="FIST"/>
    <property type="match status" value="1"/>
</dbReference>
<name>A0A2V2LQP1_9RHOB</name>
<dbReference type="OrthoDB" id="9807948at2"/>
<organism evidence="3 4">
    <name type="scientific">Meridianimarinicoccus roseus</name>
    <dbReference type="NCBI Taxonomy" id="2072018"/>
    <lineage>
        <taxon>Bacteria</taxon>
        <taxon>Pseudomonadati</taxon>
        <taxon>Pseudomonadota</taxon>
        <taxon>Alphaproteobacteria</taxon>
        <taxon>Rhodobacterales</taxon>
        <taxon>Paracoccaceae</taxon>
        <taxon>Meridianimarinicoccus</taxon>
    </lineage>
</organism>
<evidence type="ECO:0000313" key="4">
    <source>
        <dbReference type="Proteomes" id="UP000245680"/>
    </source>
</evidence>
<dbReference type="Proteomes" id="UP000245680">
    <property type="component" value="Unassembled WGS sequence"/>
</dbReference>